<dbReference type="WBParaSite" id="Csp11.Scaffold629.g12547.t1">
    <property type="protein sequence ID" value="Csp11.Scaffold629.g12547.t1"/>
    <property type="gene ID" value="Csp11.Scaffold629.g12547"/>
</dbReference>
<reference evidence="6" key="1">
    <citation type="submission" date="2016-11" db="UniProtKB">
        <authorList>
            <consortium name="WormBaseParasite"/>
        </authorList>
    </citation>
    <scope>IDENTIFICATION</scope>
</reference>
<name>A0A1I7TWQ4_9PELO</name>
<dbReference type="InterPro" id="IPR008532">
    <property type="entry name" value="NFACT_RNA-bd"/>
</dbReference>
<dbReference type="AlphaFoldDB" id="A0A1I7TWQ4"/>
<protein>
    <recommendedName>
        <fullName evidence="1">Coiled-coil domain-containing protein 25</fullName>
    </recommendedName>
</protein>
<feature type="domain" description="NFACT RNA-binding" evidence="4">
    <location>
        <begin position="2"/>
        <end position="64"/>
    </location>
</feature>
<dbReference type="PANTHER" id="PTHR13049:SF5">
    <property type="entry name" value="COILED-COIL DOMAIN-CONTAINING PROTEIN 25"/>
    <property type="match status" value="1"/>
</dbReference>
<dbReference type="Proteomes" id="UP000095282">
    <property type="component" value="Unplaced"/>
</dbReference>
<keyword evidence="5" id="KW-1185">Reference proteome</keyword>
<evidence type="ECO:0000256" key="1">
    <source>
        <dbReference type="ARBA" id="ARBA00016700"/>
    </source>
</evidence>
<evidence type="ECO:0000259" key="4">
    <source>
        <dbReference type="Pfam" id="PF05670"/>
    </source>
</evidence>
<feature type="region of interest" description="Disordered" evidence="3">
    <location>
        <begin position="55"/>
        <end position="82"/>
    </location>
</feature>
<evidence type="ECO:0000313" key="5">
    <source>
        <dbReference type="Proteomes" id="UP000095282"/>
    </source>
</evidence>
<accession>A0A1I7TWQ4</accession>
<dbReference type="InterPro" id="IPR039730">
    <property type="entry name" value="Jlp2/Ccd25"/>
</dbReference>
<organism evidence="5 6">
    <name type="scientific">Caenorhabditis tropicalis</name>
    <dbReference type="NCBI Taxonomy" id="1561998"/>
    <lineage>
        <taxon>Eukaryota</taxon>
        <taxon>Metazoa</taxon>
        <taxon>Ecdysozoa</taxon>
        <taxon>Nematoda</taxon>
        <taxon>Chromadorea</taxon>
        <taxon>Rhabditida</taxon>
        <taxon>Rhabditina</taxon>
        <taxon>Rhabditomorpha</taxon>
        <taxon>Rhabditoidea</taxon>
        <taxon>Rhabditidae</taxon>
        <taxon>Peloderinae</taxon>
        <taxon>Caenorhabditis</taxon>
    </lineage>
</organism>
<comment type="subunit">
    <text evidence="2">Interacts (via cytoplasmic region) with ILK.</text>
</comment>
<proteinExistence type="predicted"/>
<dbReference type="eggNOG" id="KOG3272">
    <property type="taxonomic scope" value="Eukaryota"/>
</dbReference>
<evidence type="ECO:0000256" key="2">
    <source>
        <dbReference type="ARBA" id="ARBA00024214"/>
    </source>
</evidence>
<dbReference type="PANTHER" id="PTHR13049">
    <property type="entry name" value="DUF814-RELATED"/>
    <property type="match status" value="1"/>
</dbReference>
<evidence type="ECO:0000256" key="3">
    <source>
        <dbReference type="SAM" id="MobiDB-lite"/>
    </source>
</evidence>
<sequence>MSSAHVYLSLPRGITINSIPEELLEDCCQLVKKNSIKGCKLEVVDVIYTPRENLKKSKGMASGENPLNNKTEKRLATRNSMR</sequence>
<evidence type="ECO:0000313" key="6">
    <source>
        <dbReference type="WBParaSite" id="Csp11.Scaffold629.g12547.t1"/>
    </source>
</evidence>
<dbReference type="Pfam" id="PF05670">
    <property type="entry name" value="NFACT-R_1"/>
    <property type="match status" value="1"/>
</dbReference>
<dbReference type="STRING" id="1561998.A0A1I7TWQ4"/>